<dbReference type="AlphaFoldDB" id="A0A220RZF1"/>
<dbReference type="InterPro" id="IPR007360">
    <property type="entry name" value="SirB"/>
</dbReference>
<dbReference type="Proteomes" id="UP000198238">
    <property type="component" value="Chromosome"/>
</dbReference>
<dbReference type="EMBL" id="CP022278">
    <property type="protein sequence ID" value="ASK26610.1"/>
    <property type="molecule type" value="Genomic_DNA"/>
</dbReference>
<dbReference type="GO" id="GO:0005886">
    <property type="term" value="C:plasma membrane"/>
    <property type="evidence" value="ECO:0007669"/>
    <property type="project" value="TreeGrafter"/>
</dbReference>
<organism evidence="1 2">
    <name type="scientific">Neisseria chenwenguii</name>
    <dbReference type="NCBI Taxonomy" id="1853278"/>
    <lineage>
        <taxon>Bacteria</taxon>
        <taxon>Pseudomonadati</taxon>
        <taxon>Pseudomonadota</taxon>
        <taxon>Betaproteobacteria</taxon>
        <taxon>Neisseriales</taxon>
        <taxon>Neisseriaceae</taxon>
        <taxon>Neisseria</taxon>
    </lineage>
</organism>
<dbReference type="PANTHER" id="PTHR39594">
    <property type="entry name" value="PROTEIN YCHQ"/>
    <property type="match status" value="1"/>
</dbReference>
<dbReference type="PIRSF" id="PIRSF005610">
    <property type="entry name" value="SirB"/>
    <property type="match status" value="1"/>
</dbReference>
<name>A0A220RZF1_9NEIS</name>
<reference evidence="1 2" key="1">
    <citation type="submission" date="2017-06" db="EMBL/GenBank/DDBJ databases">
        <title>Neisseria chenwenguii sp. nov., isolated from the intestinal contents of Tibetan Plateau Pika in Yushu, Qinghai Province, China.</title>
        <authorList>
            <person name="Zhang G."/>
        </authorList>
    </citation>
    <scope>NUCLEOTIDE SEQUENCE [LARGE SCALE GENOMIC DNA]</scope>
    <source>
        <strain evidence="1 2">10023</strain>
    </source>
</reference>
<proteinExistence type="predicted"/>
<sequence length="123" mass="14281">MQYLIVKHSHMFFVAVTILLFNVRFFLLRANPEKPLAGVWKALPHLNDTMLLFTAMWLLKLTHLSIFTVHWLGLKVLLVLVYIGLGMMMMRARPRSGKFYAAYALAMLCVATIVYLARFKPFF</sequence>
<gene>
    <name evidence="1" type="ORF">BG910_01605</name>
</gene>
<accession>A0A220RZF1</accession>
<protein>
    <submittedName>
        <fullName evidence="1">SirB family protein</fullName>
    </submittedName>
</protein>
<evidence type="ECO:0000313" key="1">
    <source>
        <dbReference type="EMBL" id="ASK26610.1"/>
    </source>
</evidence>
<keyword evidence="2" id="KW-1185">Reference proteome</keyword>
<evidence type="ECO:0000313" key="2">
    <source>
        <dbReference type="Proteomes" id="UP000198238"/>
    </source>
</evidence>
<dbReference type="Pfam" id="PF04247">
    <property type="entry name" value="SirB"/>
    <property type="match status" value="1"/>
</dbReference>
<dbReference type="KEGG" id="nei:BG910_01605"/>
<dbReference type="OrthoDB" id="5588650at2"/>
<dbReference type="RefSeq" id="WP_089035332.1">
    <property type="nucleotide sequence ID" value="NZ_CP022278.1"/>
</dbReference>
<dbReference type="PANTHER" id="PTHR39594:SF1">
    <property type="entry name" value="PROTEIN YCHQ"/>
    <property type="match status" value="1"/>
</dbReference>